<evidence type="ECO:0000256" key="1">
    <source>
        <dbReference type="ARBA" id="ARBA00008791"/>
    </source>
</evidence>
<dbReference type="Proteomes" id="UP000321181">
    <property type="component" value="Unassembled WGS sequence"/>
</dbReference>
<dbReference type="RefSeq" id="WP_146898566.1">
    <property type="nucleotide sequence ID" value="NZ_BAAARM010000001.1"/>
</dbReference>
<sequence length="134" mass="13919">MTVVVGWTSDARGQAALVRGAEEARAHGEPLVVVNATSGTAAVDDRFAGADDVSGVRALLDSLGVQAEVRQPVVRDVTEALLAVAEEVDASMLVIGIRHRSPVGKLLMGSTAQRLLLDARCPVLAVKAKEPAGR</sequence>
<dbReference type="AlphaFoldDB" id="A0A512D836"/>
<dbReference type="Gene3D" id="3.40.50.620">
    <property type="entry name" value="HUPs"/>
    <property type="match status" value="1"/>
</dbReference>
<name>A0A512D836_9CELL</name>
<reference evidence="3 4" key="1">
    <citation type="submission" date="2019-07" db="EMBL/GenBank/DDBJ databases">
        <title>Whole genome shotgun sequence of Cellulomonas aerilata NBRC 106308.</title>
        <authorList>
            <person name="Hosoyama A."/>
            <person name="Uohara A."/>
            <person name="Ohji S."/>
            <person name="Ichikawa N."/>
        </authorList>
    </citation>
    <scope>NUCLEOTIDE SEQUENCE [LARGE SCALE GENOMIC DNA]</scope>
    <source>
        <strain evidence="3 4">NBRC 106308</strain>
    </source>
</reference>
<evidence type="ECO:0000313" key="4">
    <source>
        <dbReference type="Proteomes" id="UP000321181"/>
    </source>
</evidence>
<keyword evidence="4" id="KW-1185">Reference proteome</keyword>
<dbReference type="PANTHER" id="PTHR46268:SF6">
    <property type="entry name" value="UNIVERSAL STRESS PROTEIN UP12"/>
    <property type="match status" value="1"/>
</dbReference>
<dbReference type="PANTHER" id="PTHR46268">
    <property type="entry name" value="STRESS RESPONSE PROTEIN NHAX"/>
    <property type="match status" value="1"/>
</dbReference>
<evidence type="ECO:0000313" key="3">
    <source>
        <dbReference type="EMBL" id="GEO32440.1"/>
    </source>
</evidence>
<evidence type="ECO:0000259" key="2">
    <source>
        <dbReference type="Pfam" id="PF00582"/>
    </source>
</evidence>
<dbReference type="Pfam" id="PF00582">
    <property type="entry name" value="Usp"/>
    <property type="match status" value="1"/>
</dbReference>
<comment type="similarity">
    <text evidence="1">Belongs to the universal stress protein A family.</text>
</comment>
<accession>A0A512D836</accession>
<feature type="domain" description="UspA" evidence="2">
    <location>
        <begin position="2"/>
        <end position="127"/>
    </location>
</feature>
<dbReference type="EMBL" id="BJYY01000001">
    <property type="protein sequence ID" value="GEO32440.1"/>
    <property type="molecule type" value="Genomic_DNA"/>
</dbReference>
<dbReference type="SUPFAM" id="SSF52402">
    <property type="entry name" value="Adenine nucleotide alpha hydrolases-like"/>
    <property type="match status" value="1"/>
</dbReference>
<dbReference type="CDD" id="cd00293">
    <property type="entry name" value="USP-like"/>
    <property type="match status" value="1"/>
</dbReference>
<dbReference type="PRINTS" id="PR01438">
    <property type="entry name" value="UNVRSLSTRESS"/>
</dbReference>
<proteinExistence type="inferred from homology"/>
<gene>
    <name evidence="3" type="ORF">CAE01nite_01650</name>
</gene>
<organism evidence="3 4">
    <name type="scientific">Cellulomonas aerilata</name>
    <dbReference type="NCBI Taxonomy" id="515326"/>
    <lineage>
        <taxon>Bacteria</taxon>
        <taxon>Bacillati</taxon>
        <taxon>Actinomycetota</taxon>
        <taxon>Actinomycetes</taxon>
        <taxon>Micrococcales</taxon>
        <taxon>Cellulomonadaceae</taxon>
        <taxon>Cellulomonas</taxon>
    </lineage>
</organism>
<dbReference type="InterPro" id="IPR006016">
    <property type="entry name" value="UspA"/>
</dbReference>
<protein>
    <submittedName>
        <fullName evidence="3">Universal stress protein</fullName>
    </submittedName>
</protein>
<comment type="caution">
    <text evidence="3">The sequence shown here is derived from an EMBL/GenBank/DDBJ whole genome shotgun (WGS) entry which is preliminary data.</text>
</comment>
<dbReference type="InterPro" id="IPR014729">
    <property type="entry name" value="Rossmann-like_a/b/a_fold"/>
</dbReference>
<dbReference type="InterPro" id="IPR006015">
    <property type="entry name" value="Universal_stress_UspA"/>
</dbReference>
<dbReference type="OrthoDB" id="5419113at2"/>